<dbReference type="InterPro" id="IPR009009">
    <property type="entry name" value="RlpA-like_DPBB"/>
</dbReference>
<dbReference type="InterPro" id="IPR005795">
    <property type="entry name" value="LolPI"/>
</dbReference>
<dbReference type="Proteomes" id="UP000231279">
    <property type="component" value="Unassembled WGS sequence"/>
</dbReference>
<dbReference type="InterPro" id="IPR036908">
    <property type="entry name" value="RlpA-like_sf"/>
</dbReference>
<dbReference type="InterPro" id="IPR036749">
    <property type="entry name" value="Expansin_CBD_sf"/>
</dbReference>
<evidence type="ECO:0000256" key="3">
    <source>
        <dbReference type="RuleBase" id="RU003460"/>
    </source>
</evidence>
<dbReference type="PRINTS" id="PR00829">
    <property type="entry name" value="LOLP1ALLERGN"/>
</dbReference>
<evidence type="ECO:0000313" key="6">
    <source>
        <dbReference type="EMBL" id="PIN24471.1"/>
    </source>
</evidence>
<sequence length="265" mass="28772">MFIYNDYHRFLPISVMILLVLNGYCFCISKSFNISLDSNFLPDVATWYGPPEGSGSGGACGLANDVANSPYNGLISAGNNNLFKSGVGCGACYQVKCTQNLACFGYPITVTITDECPGTCNNDPVHFDLSGKAFGYLAKRGQGETLRKAGRINIQYQRVPCYYKASLKFKIDTGSNRHYLAFVVENVNGDGDLGFVEISPSSSKGSWLAMQRSFGATWKLDIPRGTEGPYSLRLTSLQSKKTVVANNVIPANWAPGQSYVSNVNL</sequence>
<feature type="domain" description="Expansin-like CBD" evidence="5">
    <location>
        <begin position="178"/>
        <end position="261"/>
    </location>
</feature>
<name>A0A2G9I3Z4_9LAMI</name>
<dbReference type="Pfam" id="PF03330">
    <property type="entry name" value="DPBB_1"/>
    <property type="match status" value="1"/>
</dbReference>
<organism evidence="6 7">
    <name type="scientific">Handroanthus impetiginosus</name>
    <dbReference type="NCBI Taxonomy" id="429701"/>
    <lineage>
        <taxon>Eukaryota</taxon>
        <taxon>Viridiplantae</taxon>
        <taxon>Streptophyta</taxon>
        <taxon>Embryophyta</taxon>
        <taxon>Tracheophyta</taxon>
        <taxon>Spermatophyta</taxon>
        <taxon>Magnoliopsida</taxon>
        <taxon>eudicotyledons</taxon>
        <taxon>Gunneridae</taxon>
        <taxon>Pentapetalae</taxon>
        <taxon>asterids</taxon>
        <taxon>lamiids</taxon>
        <taxon>Lamiales</taxon>
        <taxon>Bignoniaceae</taxon>
        <taxon>Crescentiina</taxon>
        <taxon>Tabebuia alliance</taxon>
        <taxon>Handroanthus</taxon>
    </lineage>
</organism>
<dbReference type="EMBL" id="NKXS01000415">
    <property type="protein sequence ID" value="PIN24471.1"/>
    <property type="molecule type" value="Genomic_DNA"/>
</dbReference>
<dbReference type="SUPFAM" id="SSF49590">
    <property type="entry name" value="PHL pollen allergen"/>
    <property type="match status" value="1"/>
</dbReference>
<dbReference type="PANTHER" id="PTHR31692:SF56">
    <property type="entry name" value="EXPANSIN-B2-RELATED"/>
    <property type="match status" value="1"/>
</dbReference>
<dbReference type="PROSITE" id="PS50843">
    <property type="entry name" value="EXPANSIN_CBD"/>
    <property type="match status" value="1"/>
</dbReference>
<dbReference type="GO" id="GO:0009653">
    <property type="term" value="P:anatomical structure morphogenesis"/>
    <property type="evidence" value="ECO:0007669"/>
    <property type="project" value="UniProtKB-ARBA"/>
</dbReference>
<dbReference type="Gene3D" id="2.40.40.10">
    <property type="entry name" value="RlpA-like domain"/>
    <property type="match status" value="1"/>
</dbReference>
<dbReference type="PRINTS" id="PR01225">
    <property type="entry name" value="EXPANSNFAMLY"/>
</dbReference>
<evidence type="ECO:0000313" key="7">
    <source>
        <dbReference type="Proteomes" id="UP000231279"/>
    </source>
</evidence>
<dbReference type="PROSITE" id="PS50842">
    <property type="entry name" value="EXPANSIN_EG45"/>
    <property type="match status" value="1"/>
</dbReference>
<protein>
    <recommendedName>
        <fullName evidence="8">Expansin-like EG45 domain-containing protein</fullName>
    </recommendedName>
</protein>
<dbReference type="InterPro" id="IPR007118">
    <property type="entry name" value="Expan_Lol_pI"/>
</dbReference>
<gene>
    <name evidence="6" type="ORF">CDL12_02822</name>
</gene>
<dbReference type="GO" id="GO:0005576">
    <property type="term" value="C:extracellular region"/>
    <property type="evidence" value="ECO:0007669"/>
    <property type="project" value="UniProtKB-SubCell"/>
</dbReference>
<dbReference type="SUPFAM" id="SSF50685">
    <property type="entry name" value="Barwin-like endoglucanases"/>
    <property type="match status" value="1"/>
</dbReference>
<comment type="similarity">
    <text evidence="3">Belongs to the expansin family.</text>
</comment>
<evidence type="ECO:0000256" key="2">
    <source>
        <dbReference type="ARBA" id="ARBA00022525"/>
    </source>
</evidence>
<proteinExistence type="inferred from homology"/>
<accession>A0A2G9I3Z4</accession>
<dbReference type="SMART" id="SM00837">
    <property type="entry name" value="DPBB_1"/>
    <property type="match status" value="1"/>
</dbReference>
<reference evidence="7" key="1">
    <citation type="journal article" date="2018" name="Gigascience">
        <title>Genome assembly of the Pink Ipe (Handroanthus impetiginosus, Bignoniaceae), a highly valued, ecologically keystone Neotropical timber forest tree.</title>
        <authorList>
            <person name="Silva-Junior O.B."/>
            <person name="Grattapaglia D."/>
            <person name="Novaes E."/>
            <person name="Collevatti R.G."/>
        </authorList>
    </citation>
    <scope>NUCLEOTIDE SEQUENCE [LARGE SCALE GENOMIC DNA]</scope>
    <source>
        <strain evidence="7">cv. UFG-1</strain>
    </source>
</reference>
<evidence type="ECO:0000259" key="4">
    <source>
        <dbReference type="PROSITE" id="PS50842"/>
    </source>
</evidence>
<keyword evidence="7" id="KW-1185">Reference proteome</keyword>
<dbReference type="AlphaFoldDB" id="A0A2G9I3Z4"/>
<dbReference type="InterPro" id="IPR007117">
    <property type="entry name" value="Expansin_CBD"/>
</dbReference>
<dbReference type="InterPro" id="IPR007112">
    <property type="entry name" value="Expansin/allergen_DPBB_dom"/>
</dbReference>
<keyword evidence="2" id="KW-0964">Secreted</keyword>
<dbReference type="Gene3D" id="2.60.40.760">
    <property type="entry name" value="Expansin, cellulose-binding-like domain"/>
    <property type="match status" value="1"/>
</dbReference>
<comment type="caution">
    <text evidence="6">The sequence shown here is derived from an EMBL/GenBank/DDBJ whole genome shotgun (WGS) entry which is preliminary data.</text>
</comment>
<feature type="domain" description="Expansin-like EG45" evidence="4">
    <location>
        <begin position="57"/>
        <end position="166"/>
    </location>
</feature>
<dbReference type="OrthoDB" id="406505at2759"/>
<dbReference type="STRING" id="429701.A0A2G9I3Z4"/>
<dbReference type="Pfam" id="PF01357">
    <property type="entry name" value="Expansin_C"/>
    <property type="match status" value="1"/>
</dbReference>
<evidence type="ECO:0000256" key="1">
    <source>
        <dbReference type="ARBA" id="ARBA00004613"/>
    </source>
</evidence>
<dbReference type="PANTHER" id="PTHR31692">
    <property type="entry name" value="EXPANSIN-B3"/>
    <property type="match status" value="1"/>
</dbReference>
<evidence type="ECO:0008006" key="8">
    <source>
        <dbReference type="Google" id="ProtNLM"/>
    </source>
</evidence>
<evidence type="ECO:0000259" key="5">
    <source>
        <dbReference type="PROSITE" id="PS50843"/>
    </source>
</evidence>
<comment type="subcellular location">
    <subcellularLocation>
        <location evidence="1">Secreted</location>
    </subcellularLocation>
</comment>